<feature type="domain" description="DUF4224" evidence="1">
    <location>
        <begin position="25"/>
        <end position="69"/>
    </location>
</feature>
<organism evidence="2 3">
    <name type="scientific">Aromatoleum anaerobium</name>
    <dbReference type="NCBI Taxonomy" id="182180"/>
    <lineage>
        <taxon>Bacteria</taxon>
        <taxon>Pseudomonadati</taxon>
        <taxon>Pseudomonadota</taxon>
        <taxon>Betaproteobacteria</taxon>
        <taxon>Rhodocyclales</taxon>
        <taxon>Rhodocyclaceae</taxon>
        <taxon>Aromatoleum</taxon>
    </lineage>
</organism>
<evidence type="ECO:0000259" key="1">
    <source>
        <dbReference type="Pfam" id="PF13986"/>
    </source>
</evidence>
<comment type="caution">
    <text evidence="2">The sequence shown here is derived from an EMBL/GenBank/DDBJ whole genome shotgun (WGS) entry which is preliminary data.</text>
</comment>
<gene>
    <name evidence="2" type="ORF">GO606_13490</name>
</gene>
<dbReference type="Proteomes" id="UP000615989">
    <property type="component" value="Unassembled WGS sequence"/>
</dbReference>
<protein>
    <submittedName>
        <fullName evidence="2">DUF4224 domain-containing protein</fullName>
    </submittedName>
</protein>
<sequence>MRDLFPPPSTPNSLSSSGVAAIAITVSPDELADLTDTPVKSLQCSWLDQKGWIYTLSRMGNPKVLRSYAEQKLGMASAHPGDSEPDFTAWTTA</sequence>
<reference evidence="2" key="1">
    <citation type="submission" date="2019-12" db="EMBL/GenBank/DDBJ databases">
        <title>Comparative genomics gives insights into the taxonomy of the Azoarcus-Aromatoleum group and reveals separate origins of nif in the plant-associated Azoarcus and non-plant-associated Aromatoleum sub-groups.</title>
        <authorList>
            <person name="Lafos M."/>
            <person name="Maluk M."/>
            <person name="Batista M."/>
            <person name="Junghare M."/>
            <person name="Carmona M."/>
            <person name="Faoro H."/>
            <person name="Cruz L.M."/>
            <person name="Battistoni F."/>
            <person name="De Souza E."/>
            <person name="Pedrosa F."/>
            <person name="Chen W.-M."/>
            <person name="Poole P.S."/>
            <person name="Dixon R.A."/>
            <person name="James E.K."/>
        </authorList>
    </citation>
    <scope>NUCLEOTIDE SEQUENCE</scope>
    <source>
        <strain evidence="2">LuFRes1</strain>
    </source>
</reference>
<dbReference type="EMBL" id="WTVG01000039">
    <property type="protein sequence ID" value="NMG25714.1"/>
    <property type="molecule type" value="Genomic_DNA"/>
</dbReference>
<evidence type="ECO:0000313" key="3">
    <source>
        <dbReference type="Proteomes" id="UP000615989"/>
    </source>
</evidence>
<dbReference type="InterPro" id="IPR025319">
    <property type="entry name" value="DUF4224"/>
</dbReference>
<accession>A0ABX1PN56</accession>
<evidence type="ECO:0000313" key="2">
    <source>
        <dbReference type="EMBL" id="NMG25714.1"/>
    </source>
</evidence>
<proteinExistence type="predicted"/>
<dbReference type="Pfam" id="PF13986">
    <property type="entry name" value="DUF4224"/>
    <property type="match status" value="1"/>
</dbReference>
<keyword evidence="3" id="KW-1185">Reference proteome</keyword>
<name>A0ABX1PN56_9RHOO</name>